<gene>
    <name evidence="1" type="ORF">EZS28_001869</name>
</gene>
<dbReference type="EMBL" id="SNRW01000211">
    <property type="protein sequence ID" value="KAA6402603.1"/>
    <property type="molecule type" value="Genomic_DNA"/>
</dbReference>
<evidence type="ECO:0000313" key="2">
    <source>
        <dbReference type="Proteomes" id="UP000324800"/>
    </source>
</evidence>
<sequence length="173" mass="20239">MIMELIILELQIKMKEKMNYLLKKKKKKKKKIKLVFSDYLAQDNGKEEDYYYQPDIELEEEDETDYDKFNQGKRAGFGFICYEVETLCSEGIVYDSEEQLLGVDQVIEGDYYNYYQIEGDNNGFIDGGGESNQFDCFDEFGRFGVFYWDDVFNLGKCEVFGKILGEEDKGGCK</sequence>
<name>A0A5J4X6E3_9EUKA</name>
<reference evidence="1 2" key="1">
    <citation type="submission" date="2019-03" db="EMBL/GenBank/DDBJ databases">
        <title>Single cell metagenomics reveals metabolic interactions within the superorganism composed of flagellate Streblomastix strix and complex community of Bacteroidetes bacteria on its surface.</title>
        <authorList>
            <person name="Treitli S.C."/>
            <person name="Kolisko M."/>
            <person name="Husnik F."/>
            <person name="Keeling P."/>
            <person name="Hampl V."/>
        </authorList>
    </citation>
    <scope>NUCLEOTIDE SEQUENCE [LARGE SCALE GENOMIC DNA]</scope>
    <source>
        <strain evidence="1">ST1C</strain>
    </source>
</reference>
<accession>A0A5J4X6E3</accession>
<protein>
    <submittedName>
        <fullName evidence="1">Uncharacterized protein</fullName>
    </submittedName>
</protein>
<dbReference type="Proteomes" id="UP000324800">
    <property type="component" value="Unassembled WGS sequence"/>
</dbReference>
<dbReference type="AlphaFoldDB" id="A0A5J4X6E3"/>
<comment type="caution">
    <text evidence="1">The sequence shown here is derived from an EMBL/GenBank/DDBJ whole genome shotgun (WGS) entry which is preliminary data.</text>
</comment>
<evidence type="ECO:0000313" key="1">
    <source>
        <dbReference type="EMBL" id="KAA6402603.1"/>
    </source>
</evidence>
<organism evidence="1 2">
    <name type="scientific">Streblomastix strix</name>
    <dbReference type="NCBI Taxonomy" id="222440"/>
    <lineage>
        <taxon>Eukaryota</taxon>
        <taxon>Metamonada</taxon>
        <taxon>Preaxostyla</taxon>
        <taxon>Oxymonadida</taxon>
        <taxon>Streblomastigidae</taxon>
        <taxon>Streblomastix</taxon>
    </lineage>
</organism>
<proteinExistence type="predicted"/>